<dbReference type="AlphaFoldDB" id="A0A9P6C059"/>
<evidence type="ECO:0000256" key="3">
    <source>
        <dbReference type="ARBA" id="ARBA00012054"/>
    </source>
</evidence>
<sequence length="218" mass="23934">MPAIPINDQPQSGVDISQAAREVFIVVMGVSGTGKSTLGTALAEKLGMPYVEGDDLHPKSNVDKMSSGVPLTDADREPWLRTIRLTAESRIAEIRALDSGVRKRGVVITCSALKRYYRDILRGKVRFGSSSKQPPYGTSNGVESDLSTYFVWINGSKELLEERIGKRQGHFFKASMLESQMRTLESPEGEEGVVVVPLEVDTDEQVRIAVEGLNLPQQ</sequence>
<dbReference type="CDD" id="cd02021">
    <property type="entry name" value="GntK"/>
    <property type="match status" value="1"/>
</dbReference>
<dbReference type="InterPro" id="IPR006001">
    <property type="entry name" value="Therm_gnt_kin"/>
</dbReference>
<dbReference type="PANTHER" id="PTHR43442:SF3">
    <property type="entry name" value="GLUCONOKINASE-RELATED"/>
    <property type="match status" value="1"/>
</dbReference>
<comment type="pathway">
    <text evidence="1 9">Carbohydrate acid metabolism; D-gluconate degradation.</text>
</comment>
<evidence type="ECO:0000256" key="2">
    <source>
        <dbReference type="ARBA" id="ARBA00008420"/>
    </source>
</evidence>
<evidence type="ECO:0000256" key="6">
    <source>
        <dbReference type="ARBA" id="ARBA00022777"/>
    </source>
</evidence>
<dbReference type="NCBIfam" id="TIGR01313">
    <property type="entry name" value="therm_gnt_kin"/>
    <property type="match status" value="1"/>
</dbReference>
<dbReference type="InterPro" id="IPR027417">
    <property type="entry name" value="P-loop_NTPase"/>
</dbReference>
<dbReference type="Proteomes" id="UP000807342">
    <property type="component" value="Unassembled WGS sequence"/>
</dbReference>
<protein>
    <recommendedName>
        <fullName evidence="3 9">Gluconokinase</fullName>
        <ecNumber evidence="3 9">2.7.1.12</ecNumber>
    </recommendedName>
</protein>
<evidence type="ECO:0000256" key="7">
    <source>
        <dbReference type="ARBA" id="ARBA00022840"/>
    </source>
</evidence>
<comment type="similarity">
    <text evidence="2 9">Belongs to the gluconokinase GntK/GntV family.</text>
</comment>
<dbReference type="EC" id="2.7.1.12" evidence="3 9"/>
<organism evidence="10 11">
    <name type="scientific">Macrolepiota fuliginosa MF-IS2</name>
    <dbReference type="NCBI Taxonomy" id="1400762"/>
    <lineage>
        <taxon>Eukaryota</taxon>
        <taxon>Fungi</taxon>
        <taxon>Dikarya</taxon>
        <taxon>Basidiomycota</taxon>
        <taxon>Agaricomycotina</taxon>
        <taxon>Agaricomycetes</taxon>
        <taxon>Agaricomycetidae</taxon>
        <taxon>Agaricales</taxon>
        <taxon>Agaricineae</taxon>
        <taxon>Agaricaceae</taxon>
        <taxon>Macrolepiota</taxon>
    </lineage>
</organism>
<dbReference type="GO" id="GO:0005975">
    <property type="term" value="P:carbohydrate metabolic process"/>
    <property type="evidence" value="ECO:0007669"/>
    <property type="project" value="InterPro"/>
</dbReference>
<comment type="caution">
    <text evidence="10">The sequence shown here is derived from an EMBL/GenBank/DDBJ whole genome shotgun (WGS) entry which is preliminary data.</text>
</comment>
<dbReference type="Gene3D" id="3.40.50.300">
    <property type="entry name" value="P-loop containing nucleotide triphosphate hydrolases"/>
    <property type="match status" value="1"/>
</dbReference>
<keyword evidence="4 9" id="KW-0808">Transferase</keyword>
<name>A0A9P6C059_9AGAR</name>
<reference evidence="10" key="1">
    <citation type="submission" date="2020-11" db="EMBL/GenBank/DDBJ databases">
        <authorList>
            <consortium name="DOE Joint Genome Institute"/>
            <person name="Ahrendt S."/>
            <person name="Riley R."/>
            <person name="Andreopoulos W."/>
            <person name="Labutti K."/>
            <person name="Pangilinan J."/>
            <person name="Ruiz-Duenas F.J."/>
            <person name="Barrasa J.M."/>
            <person name="Sanchez-Garcia M."/>
            <person name="Camarero S."/>
            <person name="Miyauchi S."/>
            <person name="Serrano A."/>
            <person name="Linde D."/>
            <person name="Babiker R."/>
            <person name="Drula E."/>
            <person name="Ayuso-Fernandez I."/>
            <person name="Pacheco R."/>
            <person name="Padilla G."/>
            <person name="Ferreira P."/>
            <person name="Barriuso J."/>
            <person name="Kellner H."/>
            <person name="Castanera R."/>
            <person name="Alfaro M."/>
            <person name="Ramirez L."/>
            <person name="Pisabarro A.G."/>
            <person name="Kuo A."/>
            <person name="Tritt A."/>
            <person name="Lipzen A."/>
            <person name="He G."/>
            <person name="Yan M."/>
            <person name="Ng V."/>
            <person name="Cullen D."/>
            <person name="Martin F."/>
            <person name="Rosso M.-N."/>
            <person name="Henrissat B."/>
            <person name="Hibbett D."/>
            <person name="Martinez A.T."/>
            <person name="Grigoriev I.V."/>
        </authorList>
    </citation>
    <scope>NUCLEOTIDE SEQUENCE</scope>
    <source>
        <strain evidence="10">MF-IS2</strain>
    </source>
</reference>
<dbReference type="Pfam" id="PF13671">
    <property type="entry name" value="AAA_33"/>
    <property type="match status" value="1"/>
</dbReference>
<evidence type="ECO:0000256" key="4">
    <source>
        <dbReference type="ARBA" id="ARBA00022679"/>
    </source>
</evidence>
<evidence type="ECO:0000256" key="9">
    <source>
        <dbReference type="RuleBase" id="RU363066"/>
    </source>
</evidence>
<evidence type="ECO:0000313" key="11">
    <source>
        <dbReference type="Proteomes" id="UP000807342"/>
    </source>
</evidence>
<evidence type="ECO:0000256" key="5">
    <source>
        <dbReference type="ARBA" id="ARBA00022741"/>
    </source>
</evidence>
<accession>A0A9P6C059</accession>
<dbReference type="SUPFAM" id="SSF52540">
    <property type="entry name" value="P-loop containing nucleoside triphosphate hydrolases"/>
    <property type="match status" value="1"/>
</dbReference>
<comment type="catalytic activity">
    <reaction evidence="8 9">
        <text>D-gluconate + ATP = 6-phospho-D-gluconate + ADP + H(+)</text>
        <dbReference type="Rhea" id="RHEA:19433"/>
        <dbReference type="ChEBI" id="CHEBI:15378"/>
        <dbReference type="ChEBI" id="CHEBI:18391"/>
        <dbReference type="ChEBI" id="CHEBI:30616"/>
        <dbReference type="ChEBI" id="CHEBI:58759"/>
        <dbReference type="ChEBI" id="CHEBI:456216"/>
        <dbReference type="EC" id="2.7.1.12"/>
    </reaction>
</comment>
<dbReference type="OrthoDB" id="275177at2759"/>
<dbReference type="EMBL" id="MU151257">
    <property type="protein sequence ID" value="KAF9446227.1"/>
    <property type="molecule type" value="Genomic_DNA"/>
</dbReference>
<keyword evidence="11" id="KW-1185">Reference proteome</keyword>
<dbReference type="GO" id="GO:0046316">
    <property type="term" value="F:gluconokinase activity"/>
    <property type="evidence" value="ECO:0007669"/>
    <property type="project" value="UniProtKB-EC"/>
</dbReference>
<evidence type="ECO:0000256" key="1">
    <source>
        <dbReference type="ARBA" id="ARBA00004875"/>
    </source>
</evidence>
<dbReference type="GO" id="GO:0005737">
    <property type="term" value="C:cytoplasm"/>
    <property type="evidence" value="ECO:0007669"/>
    <property type="project" value="TreeGrafter"/>
</dbReference>
<gene>
    <name evidence="10" type="ORF">P691DRAFT_804469</name>
</gene>
<keyword evidence="6 9" id="KW-0418">Kinase</keyword>
<evidence type="ECO:0000256" key="8">
    <source>
        <dbReference type="ARBA" id="ARBA00048090"/>
    </source>
</evidence>
<keyword evidence="7 9" id="KW-0067">ATP-binding</keyword>
<evidence type="ECO:0000313" key="10">
    <source>
        <dbReference type="EMBL" id="KAF9446227.1"/>
    </source>
</evidence>
<dbReference type="GO" id="GO:0005524">
    <property type="term" value="F:ATP binding"/>
    <property type="evidence" value="ECO:0007669"/>
    <property type="project" value="UniProtKB-KW"/>
</dbReference>
<keyword evidence="5 9" id="KW-0547">Nucleotide-binding</keyword>
<proteinExistence type="inferred from homology"/>
<dbReference type="PANTHER" id="PTHR43442">
    <property type="entry name" value="GLUCONOKINASE-RELATED"/>
    <property type="match status" value="1"/>
</dbReference>